<evidence type="ECO:0000313" key="3">
    <source>
        <dbReference type="Proteomes" id="UP000193067"/>
    </source>
</evidence>
<evidence type="ECO:0000256" key="1">
    <source>
        <dbReference type="SAM" id="MobiDB-lite"/>
    </source>
</evidence>
<protein>
    <submittedName>
        <fullName evidence="2">Uncharacterized protein</fullName>
    </submittedName>
</protein>
<accession>A0A1Y2IYP1</accession>
<reference evidence="2 3" key="1">
    <citation type="journal article" date="2015" name="Biotechnol. Biofuels">
        <title>Enhanced degradation of softwood versus hardwood by the white-rot fungus Pycnoporus coccineus.</title>
        <authorList>
            <person name="Couturier M."/>
            <person name="Navarro D."/>
            <person name="Chevret D."/>
            <person name="Henrissat B."/>
            <person name="Piumi F."/>
            <person name="Ruiz-Duenas F.J."/>
            <person name="Martinez A.T."/>
            <person name="Grigoriev I.V."/>
            <person name="Riley R."/>
            <person name="Lipzen A."/>
            <person name="Berrin J.G."/>
            <person name="Master E.R."/>
            <person name="Rosso M.N."/>
        </authorList>
    </citation>
    <scope>NUCLEOTIDE SEQUENCE [LARGE SCALE GENOMIC DNA]</scope>
    <source>
        <strain evidence="2 3">BRFM310</strain>
    </source>
</reference>
<dbReference type="EMBL" id="KZ084091">
    <property type="protein sequence ID" value="OSD06250.1"/>
    <property type="molecule type" value="Genomic_DNA"/>
</dbReference>
<sequence>MEFVRSPHPRRHVLARIGRARNVQGRHARIASLPDAVQTSPAGLVGLASGRSTQPDGPPSSETGEETRSDLDSTSEPLGQCPQRGA</sequence>
<keyword evidence="3" id="KW-1185">Reference proteome</keyword>
<evidence type="ECO:0000313" key="2">
    <source>
        <dbReference type="EMBL" id="OSD06250.1"/>
    </source>
</evidence>
<organism evidence="2 3">
    <name type="scientific">Trametes coccinea (strain BRFM310)</name>
    <name type="common">Pycnoporus coccineus</name>
    <dbReference type="NCBI Taxonomy" id="1353009"/>
    <lineage>
        <taxon>Eukaryota</taxon>
        <taxon>Fungi</taxon>
        <taxon>Dikarya</taxon>
        <taxon>Basidiomycota</taxon>
        <taxon>Agaricomycotina</taxon>
        <taxon>Agaricomycetes</taxon>
        <taxon>Polyporales</taxon>
        <taxon>Polyporaceae</taxon>
        <taxon>Trametes</taxon>
    </lineage>
</organism>
<proteinExistence type="predicted"/>
<feature type="region of interest" description="Disordered" evidence="1">
    <location>
        <begin position="30"/>
        <end position="86"/>
    </location>
</feature>
<dbReference type="Proteomes" id="UP000193067">
    <property type="component" value="Unassembled WGS sequence"/>
</dbReference>
<dbReference type="AlphaFoldDB" id="A0A1Y2IYP1"/>
<gene>
    <name evidence="2" type="ORF">PYCCODRAFT_1432063</name>
</gene>
<name>A0A1Y2IYP1_TRAC3</name>